<dbReference type="Proteomes" id="UP000233556">
    <property type="component" value="Unassembled WGS sequence"/>
</dbReference>
<sequence length="215" mass="24549">MVLVAGHYCTVFVACAGLEVSLAKSLSKTQAILVCKSQGRDLQEKILNEKAGKELEQFQMRNNKLMQESEQHSVMFEEVMQDIQQKTAELKARDDELTQMRLDNSKLIKVRDVLQNKLRVAEEQKVDAGHERNTLKNQISGLEKGTAWKRICASELINLVLVRLGLQLVRVGTTAVQVLTLTCQQIWKTLRRSFQHFCQMEILEENALGLTKYFV</sequence>
<reference evidence="3" key="2">
    <citation type="submission" date="2017-12" db="EMBL/GenBank/DDBJ databases">
        <title>Genome sequence of the Bar-tailed Godwit (Limosa lapponica baueri).</title>
        <authorList>
            <person name="Lima N.C.B."/>
            <person name="Parody-Merino A.M."/>
            <person name="Battley P.F."/>
            <person name="Fidler A.E."/>
            <person name="Prosdocimi F."/>
        </authorList>
    </citation>
    <scope>NUCLEOTIDE SEQUENCE [LARGE SCALE GENOMIC DNA]</scope>
</reference>
<name>A0A2I0T544_LIMLA</name>
<accession>A0A2I0T544</accession>
<dbReference type="AlphaFoldDB" id="A0A2I0T544"/>
<evidence type="ECO:0000256" key="1">
    <source>
        <dbReference type="SAM" id="Coils"/>
    </source>
</evidence>
<feature type="coiled-coil region" evidence="1">
    <location>
        <begin position="104"/>
        <end position="138"/>
    </location>
</feature>
<proteinExistence type="predicted"/>
<keyword evidence="1" id="KW-0175">Coiled coil</keyword>
<keyword evidence="3" id="KW-1185">Reference proteome</keyword>
<gene>
    <name evidence="2" type="ORF">llap_20785</name>
</gene>
<evidence type="ECO:0000313" key="2">
    <source>
        <dbReference type="EMBL" id="PKU28911.1"/>
    </source>
</evidence>
<dbReference type="EMBL" id="KZ518827">
    <property type="protein sequence ID" value="PKU28911.1"/>
    <property type="molecule type" value="Genomic_DNA"/>
</dbReference>
<dbReference type="OrthoDB" id="264785at2759"/>
<evidence type="ECO:0000313" key="3">
    <source>
        <dbReference type="Proteomes" id="UP000233556"/>
    </source>
</evidence>
<protein>
    <submittedName>
        <fullName evidence="2">Uncharacterized protein</fullName>
    </submittedName>
</protein>
<organism evidence="2 3">
    <name type="scientific">Limosa lapponica baueri</name>
    <dbReference type="NCBI Taxonomy" id="1758121"/>
    <lineage>
        <taxon>Eukaryota</taxon>
        <taxon>Metazoa</taxon>
        <taxon>Chordata</taxon>
        <taxon>Craniata</taxon>
        <taxon>Vertebrata</taxon>
        <taxon>Euteleostomi</taxon>
        <taxon>Archelosauria</taxon>
        <taxon>Archosauria</taxon>
        <taxon>Dinosauria</taxon>
        <taxon>Saurischia</taxon>
        <taxon>Theropoda</taxon>
        <taxon>Coelurosauria</taxon>
        <taxon>Aves</taxon>
        <taxon>Neognathae</taxon>
        <taxon>Neoaves</taxon>
        <taxon>Charadriiformes</taxon>
        <taxon>Scolopacidae</taxon>
        <taxon>Limosa</taxon>
    </lineage>
</organism>
<reference evidence="3" key="1">
    <citation type="submission" date="2017-11" db="EMBL/GenBank/DDBJ databases">
        <authorList>
            <person name="Lima N.C."/>
            <person name="Parody-Merino A.M."/>
            <person name="Battley P.F."/>
            <person name="Fidler A.E."/>
            <person name="Prosdocimi F."/>
        </authorList>
    </citation>
    <scope>NUCLEOTIDE SEQUENCE [LARGE SCALE GENOMIC DNA]</scope>
</reference>